<evidence type="ECO:0000256" key="8">
    <source>
        <dbReference type="ARBA" id="ARBA00023136"/>
    </source>
</evidence>
<dbReference type="SUPFAM" id="SSF52540">
    <property type="entry name" value="P-loop containing nucleoside triphosphate hydrolases"/>
    <property type="match status" value="2"/>
</dbReference>
<keyword evidence="1" id="KW-0813">Transport</keyword>
<protein>
    <submittedName>
        <fullName evidence="10">Sugar ABC transporter ATP-binding protein</fullName>
    </submittedName>
</protein>
<comment type="caution">
    <text evidence="10">The sequence shown here is derived from an EMBL/GenBank/DDBJ whole genome shotgun (WGS) entry which is preliminary data.</text>
</comment>
<evidence type="ECO:0000256" key="1">
    <source>
        <dbReference type="ARBA" id="ARBA00022448"/>
    </source>
</evidence>
<evidence type="ECO:0000256" key="7">
    <source>
        <dbReference type="ARBA" id="ARBA00022967"/>
    </source>
</evidence>
<accession>A0AAW6T6A8</accession>
<dbReference type="CDD" id="cd03216">
    <property type="entry name" value="ABC_Carb_Monos_I"/>
    <property type="match status" value="1"/>
</dbReference>
<evidence type="ECO:0000256" key="4">
    <source>
        <dbReference type="ARBA" id="ARBA00022737"/>
    </source>
</evidence>
<evidence type="ECO:0000313" key="11">
    <source>
        <dbReference type="Proteomes" id="UP001321506"/>
    </source>
</evidence>
<dbReference type="AlphaFoldDB" id="A0AAW6T6A8"/>
<evidence type="ECO:0000256" key="3">
    <source>
        <dbReference type="ARBA" id="ARBA00022597"/>
    </source>
</evidence>
<dbReference type="InterPro" id="IPR050107">
    <property type="entry name" value="ABC_carbohydrate_import_ATPase"/>
</dbReference>
<sequence length="504" mass="54016">MDAMPLVELVGVSKRFGANLALSDVSLNLMPGEVHVLLGENGAGKSTIVKTILGTYQADGGRLLIGGKEVAHHSPANARASGINVVMQDFSLAPTLSVMDNLFLGRQLRRGGLLDASAMKRKTEELLSSVGAEFDANSEVGALPRSEQQLVEIMKAIMGRKGLVVFDEPTAALSDHEAERLFQIVDRLAREGWAILYITHRLAEIQRLGHRVTVIRDGRRISEHLVREVSNQTLINQMVGREVAQAYPPKASDGSLGEVVLKLDNVTSANRKVRGVSLTVRRGEVVAVAGLVGAGKGDVLRVLAGTERMVEGTVKVNGHTTSQPSARKMTSVGVGFMAEDRKTESLAQLLTVHDNLTLEVMNVRTNARFGLLLTRRLRRITKDLIERLEVRPQNPDSEVGLLSGGNQQKVVLARALARQRDLLVVAEPTAGVDVGARQLIYEQLRGACAAGAGILLISSDLEEVIGLADRVYVMNAGELVAELPAAEISDEAIVAAAFGGGEIA</sequence>
<dbReference type="PROSITE" id="PS50893">
    <property type="entry name" value="ABC_TRANSPORTER_2"/>
    <property type="match status" value="2"/>
</dbReference>
<reference evidence="10 11" key="1">
    <citation type="submission" date="2023-04" db="EMBL/GenBank/DDBJ databases">
        <title>Klugiella caeni sp. nov. isolated from the sludge of biochemical tank.</title>
        <authorList>
            <person name="Geng K."/>
        </authorList>
    </citation>
    <scope>NUCLEOTIDE SEQUENCE [LARGE SCALE GENOMIC DNA]</scope>
    <source>
        <strain evidence="10 11">YN-L-19</strain>
    </source>
</reference>
<keyword evidence="5" id="KW-0547">Nucleotide-binding</keyword>
<keyword evidence="3" id="KW-0762">Sugar transport</keyword>
<keyword evidence="7" id="KW-1278">Translocase</keyword>
<evidence type="ECO:0000256" key="5">
    <source>
        <dbReference type="ARBA" id="ARBA00022741"/>
    </source>
</evidence>
<keyword evidence="2" id="KW-1003">Cell membrane</keyword>
<evidence type="ECO:0000256" key="2">
    <source>
        <dbReference type="ARBA" id="ARBA00022475"/>
    </source>
</evidence>
<dbReference type="InterPro" id="IPR003439">
    <property type="entry name" value="ABC_transporter-like_ATP-bd"/>
</dbReference>
<evidence type="ECO:0000256" key="6">
    <source>
        <dbReference type="ARBA" id="ARBA00022840"/>
    </source>
</evidence>
<gene>
    <name evidence="10" type="ORF">QF206_10365</name>
</gene>
<dbReference type="Proteomes" id="UP001321506">
    <property type="component" value="Unassembled WGS sequence"/>
</dbReference>
<dbReference type="PANTHER" id="PTHR43790:SF3">
    <property type="entry name" value="D-ALLOSE IMPORT ATP-BINDING PROTEIN ALSA-RELATED"/>
    <property type="match status" value="1"/>
</dbReference>
<dbReference type="GO" id="GO:0005524">
    <property type="term" value="F:ATP binding"/>
    <property type="evidence" value="ECO:0007669"/>
    <property type="project" value="UniProtKB-KW"/>
</dbReference>
<dbReference type="Gene3D" id="3.40.50.300">
    <property type="entry name" value="P-loop containing nucleotide triphosphate hydrolases"/>
    <property type="match status" value="2"/>
</dbReference>
<evidence type="ECO:0000259" key="9">
    <source>
        <dbReference type="PROSITE" id="PS50893"/>
    </source>
</evidence>
<dbReference type="RefSeq" id="WP_281489152.1">
    <property type="nucleotide sequence ID" value="NZ_JASATX010000004.1"/>
</dbReference>
<dbReference type="PANTHER" id="PTHR43790">
    <property type="entry name" value="CARBOHYDRATE TRANSPORT ATP-BINDING PROTEIN MG119-RELATED"/>
    <property type="match status" value="1"/>
</dbReference>
<proteinExistence type="predicted"/>
<feature type="domain" description="ABC transporter" evidence="9">
    <location>
        <begin position="261"/>
        <end position="501"/>
    </location>
</feature>
<dbReference type="InterPro" id="IPR017871">
    <property type="entry name" value="ABC_transporter-like_CS"/>
</dbReference>
<organism evidence="10 11">
    <name type="scientific">Ruicaihuangia caeni</name>
    <dbReference type="NCBI Taxonomy" id="3042517"/>
    <lineage>
        <taxon>Bacteria</taxon>
        <taxon>Bacillati</taxon>
        <taxon>Actinomycetota</taxon>
        <taxon>Actinomycetes</taxon>
        <taxon>Micrococcales</taxon>
        <taxon>Microbacteriaceae</taxon>
        <taxon>Ruicaihuangia</taxon>
    </lineage>
</organism>
<keyword evidence="11" id="KW-1185">Reference proteome</keyword>
<keyword evidence="8" id="KW-0472">Membrane</keyword>
<dbReference type="InterPro" id="IPR027417">
    <property type="entry name" value="P-loop_NTPase"/>
</dbReference>
<keyword evidence="4" id="KW-0677">Repeat</keyword>
<keyword evidence="6 10" id="KW-0067">ATP-binding</keyword>
<dbReference type="SMART" id="SM00382">
    <property type="entry name" value="AAA"/>
    <property type="match status" value="2"/>
</dbReference>
<dbReference type="EMBL" id="JASATX010000004">
    <property type="protein sequence ID" value="MDI2099365.1"/>
    <property type="molecule type" value="Genomic_DNA"/>
</dbReference>
<evidence type="ECO:0000313" key="10">
    <source>
        <dbReference type="EMBL" id="MDI2099365.1"/>
    </source>
</evidence>
<dbReference type="CDD" id="cd03215">
    <property type="entry name" value="ABC_Carb_Monos_II"/>
    <property type="match status" value="1"/>
</dbReference>
<dbReference type="GO" id="GO:0016887">
    <property type="term" value="F:ATP hydrolysis activity"/>
    <property type="evidence" value="ECO:0007669"/>
    <property type="project" value="InterPro"/>
</dbReference>
<dbReference type="InterPro" id="IPR003593">
    <property type="entry name" value="AAA+_ATPase"/>
</dbReference>
<feature type="domain" description="ABC transporter" evidence="9">
    <location>
        <begin position="7"/>
        <end position="242"/>
    </location>
</feature>
<name>A0AAW6T6A8_9MICO</name>
<dbReference type="PROSITE" id="PS00211">
    <property type="entry name" value="ABC_TRANSPORTER_1"/>
    <property type="match status" value="1"/>
</dbReference>
<dbReference type="Pfam" id="PF00005">
    <property type="entry name" value="ABC_tran"/>
    <property type="match status" value="2"/>
</dbReference>